<dbReference type="GO" id="GO:0018786">
    <property type="term" value="F:haloalkane dehalogenase activity"/>
    <property type="evidence" value="ECO:0007669"/>
    <property type="project" value="UniProtKB-EC"/>
</dbReference>
<organism evidence="3 4">
    <name type="scientific">Streptosporangium saharense</name>
    <dbReference type="NCBI Taxonomy" id="1706840"/>
    <lineage>
        <taxon>Bacteria</taxon>
        <taxon>Bacillati</taxon>
        <taxon>Actinomycetota</taxon>
        <taxon>Actinomycetes</taxon>
        <taxon>Streptosporangiales</taxon>
        <taxon>Streptosporangiaceae</taxon>
        <taxon>Streptosporangium</taxon>
    </lineage>
</organism>
<dbReference type="RefSeq" id="WP_246435064.1">
    <property type="nucleotide sequence ID" value="NZ_JACHJP010000001.1"/>
</dbReference>
<dbReference type="InterPro" id="IPR000639">
    <property type="entry name" value="Epox_hydrolase-like"/>
</dbReference>
<dbReference type="EMBL" id="JACHJP010000001">
    <property type="protein sequence ID" value="MBB4913707.1"/>
    <property type="molecule type" value="Genomic_DNA"/>
</dbReference>
<dbReference type="NCBIfam" id="NF002938">
    <property type="entry name" value="PRK03592.1"/>
    <property type="match status" value="1"/>
</dbReference>
<name>A0A7W7VKG9_9ACTN</name>
<dbReference type="PRINTS" id="PR00412">
    <property type="entry name" value="EPOXHYDRLASE"/>
</dbReference>
<dbReference type="PANTHER" id="PTHR43329">
    <property type="entry name" value="EPOXIDE HYDROLASE"/>
    <property type="match status" value="1"/>
</dbReference>
<evidence type="ECO:0000256" key="1">
    <source>
        <dbReference type="ARBA" id="ARBA00022801"/>
    </source>
</evidence>
<keyword evidence="1 3" id="KW-0378">Hydrolase</keyword>
<dbReference type="Proteomes" id="UP000552644">
    <property type="component" value="Unassembled WGS sequence"/>
</dbReference>
<proteinExistence type="predicted"/>
<keyword evidence="4" id="KW-1185">Reference proteome</keyword>
<evidence type="ECO:0000313" key="3">
    <source>
        <dbReference type="EMBL" id="MBB4913707.1"/>
    </source>
</evidence>
<reference evidence="3 4" key="1">
    <citation type="submission" date="2020-08" db="EMBL/GenBank/DDBJ databases">
        <title>Genomic Encyclopedia of Type Strains, Phase III (KMG-III): the genomes of soil and plant-associated and newly described type strains.</title>
        <authorList>
            <person name="Whitman W."/>
        </authorList>
    </citation>
    <scope>NUCLEOTIDE SEQUENCE [LARGE SCALE GENOMIC DNA]</scope>
    <source>
        <strain evidence="3 4">CECT 8840</strain>
    </source>
</reference>
<comment type="caution">
    <text evidence="3">The sequence shown here is derived from an EMBL/GenBank/DDBJ whole genome shotgun (WGS) entry which is preliminary data.</text>
</comment>
<evidence type="ECO:0000259" key="2">
    <source>
        <dbReference type="Pfam" id="PF00561"/>
    </source>
</evidence>
<dbReference type="InterPro" id="IPR029058">
    <property type="entry name" value="AB_hydrolase_fold"/>
</dbReference>
<evidence type="ECO:0000313" key="4">
    <source>
        <dbReference type="Proteomes" id="UP000552644"/>
    </source>
</evidence>
<gene>
    <name evidence="3" type="ORF">FHS44_000779</name>
</gene>
<dbReference type="Pfam" id="PF00561">
    <property type="entry name" value="Abhydrolase_1"/>
    <property type="match status" value="1"/>
</dbReference>
<dbReference type="InterPro" id="IPR000073">
    <property type="entry name" value="AB_hydrolase_1"/>
</dbReference>
<dbReference type="Gene3D" id="3.40.50.1820">
    <property type="entry name" value="alpha/beta hydrolase"/>
    <property type="match status" value="1"/>
</dbReference>
<dbReference type="SUPFAM" id="SSF53474">
    <property type="entry name" value="alpha/beta-Hydrolases"/>
    <property type="match status" value="1"/>
</dbReference>
<dbReference type="EC" id="3.8.1.5" evidence="3"/>
<dbReference type="AlphaFoldDB" id="A0A7W7VKG9"/>
<sequence>MAHRGACGKTRGVLQNLRPKQGFAEMRRVVISAEERYRKRRIEVDGLEMAYVEEGEGDPIVFLHGNPTSSYVWRNVIPYLADKGRCIAPDLIGMGESAKLPASGPGSYRFVEHRRYLDAFLQALGVRERVVMVLQDWGSALGFDWAYRHPSALRGIAYMEAFVAPISSWSDWPEPAIALFQTIRSTAGEEMVLDRNFFVDEVLPAEVLRGLSEAEMAVYRRPYTEPGESRRPTLTWPREVPVAGEPHDVHDVVTRYAEWLAKSSVPKLFIEAVPGTMFETHRAIARSWPNQTHITIMGGHMLQEDAPDQIGSAITSWLRDLS</sequence>
<protein>
    <submittedName>
        <fullName evidence="3">Haloalkane dehalogenase</fullName>
        <ecNumber evidence="3">3.8.1.5</ecNumber>
    </submittedName>
</protein>
<feature type="domain" description="AB hydrolase-1" evidence="2">
    <location>
        <begin position="59"/>
        <end position="307"/>
    </location>
</feature>
<accession>A0A7W7VKG9</accession>